<gene>
    <name evidence="1" type="ORF">D1Z90_19740</name>
</gene>
<dbReference type="Gene3D" id="2.160.20.10">
    <property type="entry name" value="Single-stranded right-handed beta-helix, Pectin lyase-like"/>
    <property type="match status" value="1"/>
</dbReference>
<organism evidence="1 2">
    <name type="scientific">Motilimonas pumila</name>
    <dbReference type="NCBI Taxonomy" id="2303987"/>
    <lineage>
        <taxon>Bacteria</taxon>
        <taxon>Pseudomonadati</taxon>
        <taxon>Pseudomonadota</taxon>
        <taxon>Gammaproteobacteria</taxon>
        <taxon>Alteromonadales</taxon>
        <taxon>Alteromonadales genera incertae sedis</taxon>
        <taxon>Motilimonas</taxon>
    </lineage>
</organism>
<protein>
    <recommendedName>
        <fullName evidence="3">Right-handed parallel beta-helix repeat-containing protein</fullName>
    </recommendedName>
</protein>
<comment type="caution">
    <text evidence="1">The sequence shown here is derived from an EMBL/GenBank/DDBJ whole genome shotgun (WGS) entry which is preliminary data.</text>
</comment>
<dbReference type="EMBL" id="QZCH01000050">
    <property type="protein sequence ID" value="RJG37441.1"/>
    <property type="molecule type" value="Genomic_DNA"/>
</dbReference>
<dbReference type="InterPro" id="IPR006626">
    <property type="entry name" value="PbH1"/>
</dbReference>
<dbReference type="InterPro" id="IPR011050">
    <property type="entry name" value="Pectin_lyase_fold/virulence"/>
</dbReference>
<dbReference type="Proteomes" id="UP000283255">
    <property type="component" value="Unassembled WGS sequence"/>
</dbReference>
<evidence type="ECO:0008006" key="3">
    <source>
        <dbReference type="Google" id="ProtNLM"/>
    </source>
</evidence>
<sequence>MLAAGSYVEVHGGPYDYTNTVYLQSEGTESEPVWVVGAQDNLVKMSIVLYGSYIYLDGFNIQGDKGISARPYRSTQTDHIMVRNTVITGTGSLATGTTGISATGAKGLQFEGFIAYNNTISYMGDSESDIENDRHALQTGTYINNVWHLYNTSHHNGGDGVQYSHGGVNSHHFYYGGNISHDEGENCVDIKQADDVIISGNSCYNIEPTSSSSGECMVVHYGPSRIWFINNDISNCVSGILSTGAFDVHVVGNNIQHMSENVDEYHGDISSYQSGVAIMAYNTGNTYISNNTITDAIRGIAYQALAGYQVDMTGNLIANLRHGEYTGNNPYAIMFKGDNETVAKATIENNLFYNPMQLHIDGTTFSELEALVASKKCADNSVSCISADPYFAGYEKGNQLMSDSPAIDTGRQAISYETYQSLYGETINMDLLGNTRPASGNWDIGAFEFVDE</sequence>
<accession>A0A418Y9G5</accession>
<dbReference type="NCBIfam" id="NF041518">
    <property type="entry name" value="choice_anch_Q"/>
    <property type="match status" value="1"/>
</dbReference>
<proteinExistence type="predicted"/>
<keyword evidence="2" id="KW-1185">Reference proteome</keyword>
<reference evidence="1 2" key="1">
    <citation type="submission" date="2018-09" db="EMBL/GenBank/DDBJ databases">
        <authorList>
            <person name="Wang F."/>
        </authorList>
    </citation>
    <scope>NUCLEOTIDE SEQUENCE [LARGE SCALE GENOMIC DNA]</scope>
    <source>
        <strain evidence="1 2">PLHSC7-2</strain>
    </source>
</reference>
<reference evidence="1 2" key="2">
    <citation type="submission" date="2019-01" db="EMBL/GenBank/DDBJ databases">
        <title>Motilimonas pumilus sp. nov., isolated from the gut of sea cucumber (Apostichopus japonicus).</title>
        <authorList>
            <person name="Wang F.-Q."/>
            <person name="Ren L.-H."/>
            <person name="Lin Y.-W."/>
            <person name="Sun G.-H."/>
            <person name="Du Z.-J."/>
            <person name="Zhao J.-X."/>
            <person name="Liu X.-J."/>
            <person name="Liu L.-J."/>
        </authorList>
    </citation>
    <scope>NUCLEOTIDE SEQUENCE [LARGE SCALE GENOMIC DNA]</scope>
    <source>
        <strain evidence="1 2">PLHSC7-2</strain>
    </source>
</reference>
<dbReference type="SMART" id="SM00710">
    <property type="entry name" value="PbH1"/>
    <property type="match status" value="6"/>
</dbReference>
<evidence type="ECO:0000313" key="1">
    <source>
        <dbReference type="EMBL" id="RJG37441.1"/>
    </source>
</evidence>
<dbReference type="AlphaFoldDB" id="A0A418Y9G5"/>
<dbReference type="InterPro" id="IPR059226">
    <property type="entry name" value="Choice_anch_Q_dom"/>
</dbReference>
<dbReference type="InterPro" id="IPR012334">
    <property type="entry name" value="Pectin_lyas_fold"/>
</dbReference>
<dbReference type="SUPFAM" id="SSF51126">
    <property type="entry name" value="Pectin lyase-like"/>
    <property type="match status" value="1"/>
</dbReference>
<name>A0A418Y9G5_9GAMM</name>
<evidence type="ECO:0000313" key="2">
    <source>
        <dbReference type="Proteomes" id="UP000283255"/>
    </source>
</evidence>